<dbReference type="EMBL" id="KN822965">
    <property type="protein sequence ID" value="KIO31146.1"/>
    <property type="molecule type" value="Genomic_DNA"/>
</dbReference>
<reference evidence="2 3" key="1">
    <citation type="submission" date="2014-04" db="EMBL/GenBank/DDBJ databases">
        <authorList>
            <consortium name="DOE Joint Genome Institute"/>
            <person name="Kuo A."/>
            <person name="Girlanda M."/>
            <person name="Perotto S."/>
            <person name="Kohler A."/>
            <person name="Nagy L.G."/>
            <person name="Floudas D."/>
            <person name="Copeland A."/>
            <person name="Barry K.W."/>
            <person name="Cichocki N."/>
            <person name="Veneault-Fourrey C."/>
            <person name="LaButti K."/>
            <person name="Lindquist E.A."/>
            <person name="Lipzen A."/>
            <person name="Lundell T."/>
            <person name="Morin E."/>
            <person name="Murat C."/>
            <person name="Sun H."/>
            <person name="Tunlid A."/>
            <person name="Henrissat B."/>
            <person name="Grigoriev I.V."/>
            <person name="Hibbett D.S."/>
            <person name="Martin F."/>
            <person name="Nordberg H.P."/>
            <person name="Cantor M.N."/>
            <person name="Hua S.X."/>
        </authorList>
    </citation>
    <scope>NUCLEOTIDE SEQUENCE [LARGE SCALE GENOMIC DNA]</scope>
    <source>
        <strain evidence="2 3">MUT 4182</strain>
    </source>
</reference>
<proteinExistence type="predicted"/>
<dbReference type="Gene3D" id="2.30.30.100">
    <property type="match status" value="1"/>
</dbReference>
<dbReference type="Pfam" id="PF01423">
    <property type="entry name" value="LSM"/>
    <property type="match status" value="1"/>
</dbReference>
<dbReference type="SUPFAM" id="SSF50182">
    <property type="entry name" value="Sm-like ribonucleoproteins"/>
    <property type="match status" value="1"/>
</dbReference>
<dbReference type="AlphaFoldDB" id="A0A0C3QR58"/>
<dbReference type="InterPro" id="IPR034110">
    <property type="entry name" value="LSMD1_Sm"/>
</dbReference>
<name>A0A0C3QR58_9AGAM</name>
<dbReference type="Proteomes" id="UP000054248">
    <property type="component" value="Unassembled WGS sequence"/>
</dbReference>
<reference evidence="3" key="2">
    <citation type="submission" date="2015-01" db="EMBL/GenBank/DDBJ databases">
        <title>Evolutionary Origins and Diversification of the Mycorrhizal Mutualists.</title>
        <authorList>
            <consortium name="DOE Joint Genome Institute"/>
            <consortium name="Mycorrhizal Genomics Consortium"/>
            <person name="Kohler A."/>
            <person name="Kuo A."/>
            <person name="Nagy L.G."/>
            <person name="Floudas D."/>
            <person name="Copeland A."/>
            <person name="Barry K.W."/>
            <person name="Cichocki N."/>
            <person name="Veneault-Fourrey C."/>
            <person name="LaButti K."/>
            <person name="Lindquist E.A."/>
            <person name="Lipzen A."/>
            <person name="Lundell T."/>
            <person name="Morin E."/>
            <person name="Murat C."/>
            <person name="Riley R."/>
            <person name="Ohm R."/>
            <person name="Sun H."/>
            <person name="Tunlid A."/>
            <person name="Henrissat B."/>
            <person name="Grigoriev I.V."/>
            <person name="Hibbett D.S."/>
            <person name="Martin F."/>
        </authorList>
    </citation>
    <scope>NUCLEOTIDE SEQUENCE [LARGE SCALE GENOMIC DNA]</scope>
    <source>
        <strain evidence="3">MUT 4182</strain>
    </source>
</reference>
<dbReference type="InterPro" id="IPR001163">
    <property type="entry name" value="Sm_dom_euk/arc"/>
</dbReference>
<dbReference type="HOGENOM" id="CLU_076902_4_5_1"/>
<feature type="domain" description="Sm" evidence="1">
    <location>
        <begin position="15"/>
        <end position="70"/>
    </location>
</feature>
<protein>
    <recommendedName>
        <fullName evidence="1">Sm domain-containing protein</fullName>
    </recommendedName>
</protein>
<dbReference type="OrthoDB" id="368909at2759"/>
<dbReference type="GO" id="GO:0031417">
    <property type="term" value="C:NatC complex"/>
    <property type="evidence" value="ECO:0007669"/>
    <property type="project" value="InterPro"/>
</dbReference>
<dbReference type="CDD" id="cd06168">
    <property type="entry name" value="LSMD1"/>
    <property type="match status" value="1"/>
</dbReference>
<keyword evidence="3" id="KW-1185">Reference proteome</keyword>
<dbReference type="STRING" id="1051891.A0A0C3QR58"/>
<evidence type="ECO:0000313" key="2">
    <source>
        <dbReference type="EMBL" id="KIO31146.1"/>
    </source>
</evidence>
<accession>A0A0C3QR58</accession>
<evidence type="ECO:0000259" key="1">
    <source>
        <dbReference type="Pfam" id="PF01423"/>
    </source>
</evidence>
<dbReference type="InterPro" id="IPR010920">
    <property type="entry name" value="LSM_dom_sf"/>
</dbReference>
<organism evidence="2 3">
    <name type="scientific">Tulasnella calospora MUT 4182</name>
    <dbReference type="NCBI Taxonomy" id="1051891"/>
    <lineage>
        <taxon>Eukaryota</taxon>
        <taxon>Fungi</taxon>
        <taxon>Dikarya</taxon>
        <taxon>Basidiomycota</taxon>
        <taxon>Agaricomycotina</taxon>
        <taxon>Agaricomycetes</taxon>
        <taxon>Cantharellales</taxon>
        <taxon>Tulasnellaceae</taxon>
        <taxon>Tulasnella</taxon>
    </lineage>
</organism>
<dbReference type="PANTHER" id="PTHR10701:SF5">
    <property type="entry name" value="N-ALPHA-ACETYLTRANSFERASE 38, NATC AUXILIARY SUBUNIT"/>
    <property type="match status" value="1"/>
</dbReference>
<evidence type="ECO:0000313" key="3">
    <source>
        <dbReference type="Proteomes" id="UP000054248"/>
    </source>
</evidence>
<dbReference type="PANTHER" id="PTHR10701">
    <property type="entry name" value="SMALL NUCLEAR RIBONUCLEOPROTEIN-ASSOCIATED PROTEIN B AND N"/>
    <property type="match status" value="1"/>
</dbReference>
<sequence>MDSTAHVAPEEAFEFLKSTLRLTYRITIQDGRIFLGNFACIDKQKNMILSNTYEYRANEPKGRYVGLIMIPWRWVVKAEVQSVI</sequence>
<gene>
    <name evidence="2" type="ORF">M407DRAFT_68321</name>
</gene>
<dbReference type="InterPro" id="IPR050914">
    <property type="entry name" value="snRNP_SmB/NAA38-like"/>
</dbReference>